<evidence type="ECO:0000313" key="2">
    <source>
        <dbReference type="EMBL" id="CAE0117560.1"/>
    </source>
</evidence>
<gene>
    <name evidence="1" type="ORF">HERI1096_LOCUS18258</name>
    <name evidence="2" type="ORF">HERI1096_LOCUS18259</name>
</gene>
<organism evidence="1">
    <name type="scientific">Haptolina ericina</name>
    <dbReference type="NCBI Taxonomy" id="156174"/>
    <lineage>
        <taxon>Eukaryota</taxon>
        <taxon>Haptista</taxon>
        <taxon>Haptophyta</taxon>
        <taxon>Prymnesiophyceae</taxon>
        <taxon>Prymnesiales</taxon>
        <taxon>Prymnesiaceae</taxon>
        <taxon>Haptolina</taxon>
    </lineage>
</organism>
<dbReference type="InterPro" id="IPR011692">
    <property type="entry name" value="Stress_up-reg_Nod19"/>
</dbReference>
<protein>
    <submittedName>
        <fullName evidence="1">Uncharacterized protein</fullName>
    </submittedName>
</protein>
<dbReference type="EMBL" id="HBHX01032834">
    <property type="protein sequence ID" value="CAE0117559.1"/>
    <property type="molecule type" value="Transcribed_RNA"/>
</dbReference>
<evidence type="ECO:0000313" key="1">
    <source>
        <dbReference type="EMBL" id="CAE0117559.1"/>
    </source>
</evidence>
<dbReference type="Pfam" id="PF07712">
    <property type="entry name" value="SURNod19"/>
    <property type="match status" value="1"/>
</dbReference>
<reference evidence="1" key="1">
    <citation type="submission" date="2021-01" db="EMBL/GenBank/DDBJ databases">
        <authorList>
            <person name="Corre E."/>
            <person name="Pelletier E."/>
            <person name="Niang G."/>
            <person name="Scheremetjew M."/>
            <person name="Finn R."/>
            <person name="Kale V."/>
            <person name="Holt S."/>
            <person name="Cochrane G."/>
            <person name="Meng A."/>
            <person name="Brown T."/>
            <person name="Cohen L."/>
        </authorList>
    </citation>
    <scope>NUCLEOTIDE SEQUENCE</scope>
    <source>
        <strain evidence="1">CCMP281</strain>
    </source>
</reference>
<dbReference type="EMBL" id="HBHX01032835">
    <property type="protein sequence ID" value="CAE0117560.1"/>
    <property type="molecule type" value="Transcribed_RNA"/>
</dbReference>
<sequence length="131" mass="14066">MLDPGRACMVAGDPNACGDVATIEAAGGTFEVVYAAAHCHAPSCLSMEWWDTDTNELLCRNAPTFGNGTAAVHDEKGFVVGIPPCLWGSEAEGLRAPLRIHLASNFSSIKRVNSTWGHWGVMALWQMRGSY</sequence>
<accession>A0A6T9GTI5</accession>
<proteinExistence type="predicted"/>
<dbReference type="AlphaFoldDB" id="A0A6T9GTI5"/>
<name>A0A6T9GTI5_9EUKA</name>